<dbReference type="PROSITE" id="PS50112">
    <property type="entry name" value="PAS"/>
    <property type="match status" value="2"/>
</dbReference>
<dbReference type="PANTHER" id="PTHR45339:SF1">
    <property type="entry name" value="HYBRID SIGNAL TRANSDUCTION HISTIDINE KINASE J"/>
    <property type="match status" value="1"/>
</dbReference>
<gene>
    <name evidence="9" type="ORF">QVH07_04680</name>
</gene>
<evidence type="ECO:0000256" key="2">
    <source>
        <dbReference type="ARBA" id="ARBA00012438"/>
    </source>
</evidence>
<dbReference type="SUPFAM" id="SSF55785">
    <property type="entry name" value="PYP-like sensor domain (PAS domain)"/>
    <property type="match status" value="2"/>
</dbReference>
<evidence type="ECO:0000259" key="7">
    <source>
        <dbReference type="PROSITE" id="PS50110"/>
    </source>
</evidence>
<proteinExistence type="predicted"/>
<dbReference type="CDD" id="cd16922">
    <property type="entry name" value="HATPase_EvgS-ArcB-TorS-like"/>
    <property type="match status" value="1"/>
</dbReference>
<dbReference type="Gene3D" id="3.30.565.10">
    <property type="entry name" value="Histidine kinase-like ATPase, C-terminal domain"/>
    <property type="match status" value="1"/>
</dbReference>
<dbReference type="Gene3D" id="1.10.287.130">
    <property type="match status" value="1"/>
</dbReference>
<dbReference type="SMART" id="SM00448">
    <property type="entry name" value="REC"/>
    <property type="match status" value="1"/>
</dbReference>
<feature type="domain" description="PAS" evidence="8">
    <location>
        <begin position="256"/>
        <end position="329"/>
    </location>
</feature>
<dbReference type="SMART" id="SM00091">
    <property type="entry name" value="PAS"/>
    <property type="match status" value="2"/>
</dbReference>
<dbReference type="InterPro" id="IPR013656">
    <property type="entry name" value="PAS_4"/>
</dbReference>
<dbReference type="PROSITE" id="PS50110">
    <property type="entry name" value="RESPONSE_REGULATORY"/>
    <property type="match status" value="1"/>
</dbReference>
<feature type="modified residue" description="4-aspartylphosphate" evidence="5">
    <location>
        <position position="694"/>
    </location>
</feature>
<accession>A0ABT7YA73</accession>
<dbReference type="Pfam" id="PF00072">
    <property type="entry name" value="Response_reg"/>
    <property type="match status" value="1"/>
</dbReference>
<dbReference type="InterPro" id="IPR036890">
    <property type="entry name" value="HATPase_C_sf"/>
</dbReference>
<dbReference type="InterPro" id="IPR036097">
    <property type="entry name" value="HisK_dim/P_sf"/>
</dbReference>
<dbReference type="CDD" id="cd00082">
    <property type="entry name" value="HisKA"/>
    <property type="match status" value="1"/>
</dbReference>
<dbReference type="InterPro" id="IPR035965">
    <property type="entry name" value="PAS-like_dom_sf"/>
</dbReference>
<dbReference type="PANTHER" id="PTHR45339">
    <property type="entry name" value="HYBRID SIGNAL TRANSDUCTION HISTIDINE KINASE J"/>
    <property type="match status" value="1"/>
</dbReference>
<dbReference type="InterPro" id="IPR004358">
    <property type="entry name" value="Sig_transdc_His_kin-like_C"/>
</dbReference>
<evidence type="ECO:0000313" key="9">
    <source>
        <dbReference type="EMBL" id="MDN3203427.1"/>
    </source>
</evidence>
<dbReference type="SUPFAM" id="SSF55874">
    <property type="entry name" value="ATPase domain of HSP90 chaperone/DNA topoisomerase II/histidine kinase"/>
    <property type="match status" value="1"/>
</dbReference>
<comment type="caution">
    <text evidence="9">The sequence shown here is derived from an EMBL/GenBank/DDBJ whole genome shotgun (WGS) entry which is preliminary data.</text>
</comment>
<protein>
    <recommendedName>
        <fullName evidence="2">histidine kinase</fullName>
        <ecNumber evidence="2">2.7.13.3</ecNumber>
    </recommendedName>
</protein>
<evidence type="ECO:0000256" key="1">
    <source>
        <dbReference type="ARBA" id="ARBA00000085"/>
    </source>
</evidence>
<evidence type="ECO:0000256" key="5">
    <source>
        <dbReference type="PROSITE-ProRule" id="PRU00169"/>
    </source>
</evidence>
<dbReference type="RefSeq" id="WP_289998989.1">
    <property type="nucleotide sequence ID" value="NZ_JAUEPH010000002.1"/>
</dbReference>
<feature type="domain" description="Response regulatory" evidence="7">
    <location>
        <begin position="644"/>
        <end position="763"/>
    </location>
</feature>
<organism evidence="9 10">
    <name type="scientific">Algoriphagus sediminis</name>
    <dbReference type="NCBI Taxonomy" id="3057113"/>
    <lineage>
        <taxon>Bacteria</taxon>
        <taxon>Pseudomonadati</taxon>
        <taxon>Bacteroidota</taxon>
        <taxon>Cytophagia</taxon>
        <taxon>Cytophagales</taxon>
        <taxon>Cyclobacteriaceae</taxon>
        <taxon>Algoriphagus</taxon>
    </lineage>
</organism>
<reference evidence="9" key="1">
    <citation type="submission" date="2023-06" db="EMBL/GenBank/DDBJ databases">
        <title>Robiginitalea aurantiacus sp. nov. and Algoriphagus sediminis sp. nov., isolated from coastal sediment.</title>
        <authorList>
            <person name="Zhou Z.Y."/>
            <person name="An J."/>
            <person name="Jia Y.W."/>
            <person name="Du Z.J."/>
        </authorList>
    </citation>
    <scope>NUCLEOTIDE SEQUENCE</scope>
    <source>
        <strain evidence="9">C2-7</strain>
    </source>
</reference>
<comment type="catalytic activity">
    <reaction evidence="1">
        <text>ATP + protein L-histidine = ADP + protein N-phospho-L-histidine.</text>
        <dbReference type="EC" id="2.7.13.3"/>
    </reaction>
</comment>
<evidence type="ECO:0000313" key="10">
    <source>
        <dbReference type="Proteomes" id="UP001171916"/>
    </source>
</evidence>
<dbReference type="CDD" id="cd00130">
    <property type="entry name" value="PAS"/>
    <property type="match status" value="2"/>
</dbReference>
<dbReference type="PRINTS" id="PR00344">
    <property type="entry name" value="BCTRLSENSOR"/>
</dbReference>
<dbReference type="Gene3D" id="3.30.450.20">
    <property type="entry name" value="PAS domain"/>
    <property type="match status" value="2"/>
</dbReference>
<dbReference type="SUPFAM" id="SSF52172">
    <property type="entry name" value="CheY-like"/>
    <property type="match status" value="1"/>
</dbReference>
<evidence type="ECO:0000256" key="4">
    <source>
        <dbReference type="ARBA" id="ARBA00023012"/>
    </source>
</evidence>
<keyword evidence="10" id="KW-1185">Reference proteome</keyword>
<name>A0ABT7YA73_9BACT</name>
<dbReference type="CDD" id="cd17546">
    <property type="entry name" value="REC_hyHK_CKI1_RcsC-like"/>
    <property type="match status" value="1"/>
</dbReference>
<sequence>MKRFESFDISNFFDEVRAPVIMFDENEIIFLNVFFKENFQEPSGSWRDIFKKPDHQKLLEDFFKCGKIIKAKTFQTIVDKEGIKRSFQWDFTNLPSSYDSRFLVAIGEEKEVIPEKPALFIENPEDYSQQEIQYLRTILNNTHDLIAILDKDGNYKFISPSVGEKLGFSVNEIVGRNFQDFISLGVLEVTTGDYKSVLESKDEVNINFWIRGRNGQRMYIESFAKNLLDDPYIKGILFSARDITELEEIKESLLKSEEKYRRLVEDSTEIIFSISDNFILKYVSPNVTQFLGYQSDEVIGNSIFDYMSEEDIVKFQEMSSSDQDFLSENQFLQFRLRHKFGGYRVFSSNGKVSTNRLTSERTYTGIARDITELKEAQHALLEQKEKAEHAAAIKSQFLSIMSHEIRTPLNAVVGIAHILMNENPREDQLENLRTLQFSAENLTGLINDILDFSKIDSGKIELELVPFDLRTTLNRIVHSYSFLASEKNLDLTCEIDEDIPEMLIGDPVRISQIVNNLISNAIKFTEKGEIILRLELVGEIDKSVQVKFRCLDTGIGIPQDKRDKIFELFTQASTDTTRKYGGTGLGLAIVKRLVELHRSEINVEPRVNGGTEFNFVVSFDIPNIKMEDNKEEKGQMKKSLQEAKILVAEDNMVNQILIQKFLTKWDVGELVLCSDGQEAIEAFKKHNFDLVLLDIQMPVFDGFEVAKFIREHSDSKKKEIPILVLTAASIHEVNDKMQEIGINDFVPKPFTPESLYDKILGQLKNKD</sequence>
<dbReference type="Proteomes" id="UP001171916">
    <property type="component" value="Unassembled WGS sequence"/>
</dbReference>
<dbReference type="EC" id="2.7.13.3" evidence="2"/>
<evidence type="ECO:0000259" key="8">
    <source>
        <dbReference type="PROSITE" id="PS50112"/>
    </source>
</evidence>
<dbReference type="SUPFAM" id="SSF47384">
    <property type="entry name" value="Homodimeric domain of signal transducing histidine kinase"/>
    <property type="match status" value="1"/>
</dbReference>
<dbReference type="InterPro" id="IPR003661">
    <property type="entry name" value="HisK_dim/P_dom"/>
</dbReference>
<dbReference type="NCBIfam" id="TIGR00229">
    <property type="entry name" value="sensory_box"/>
    <property type="match status" value="2"/>
</dbReference>
<dbReference type="Pfam" id="PF08448">
    <property type="entry name" value="PAS_4"/>
    <property type="match status" value="1"/>
</dbReference>
<feature type="domain" description="PAS" evidence="8">
    <location>
        <begin position="131"/>
        <end position="201"/>
    </location>
</feature>
<keyword evidence="4" id="KW-0902">Two-component regulatory system</keyword>
<dbReference type="Gene3D" id="3.40.50.2300">
    <property type="match status" value="1"/>
</dbReference>
<evidence type="ECO:0000256" key="3">
    <source>
        <dbReference type="ARBA" id="ARBA00022553"/>
    </source>
</evidence>
<dbReference type="Pfam" id="PF00512">
    <property type="entry name" value="HisKA"/>
    <property type="match status" value="1"/>
</dbReference>
<dbReference type="Pfam" id="PF00989">
    <property type="entry name" value="PAS"/>
    <property type="match status" value="1"/>
</dbReference>
<dbReference type="InterPro" id="IPR001789">
    <property type="entry name" value="Sig_transdc_resp-reg_receiver"/>
</dbReference>
<dbReference type="PROSITE" id="PS50109">
    <property type="entry name" value="HIS_KIN"/>
    <property type="match status" value="1"/>
</dbReference>
<dbReference type="SMART" id="SM00388">
    <property type="entry name" value="HisKA"/>
    <property type="match status" value="1"/>
</dbReference>
<evidence type="ECO:0000259" key="6">
    <source>
        <dbReference type="PROSITE" id="PS50109"/>
    </source>
</evidence>
<dbReference type="SMART" id="SM00387">
    <property type="entry name" value="HATPase_c"/>
    <property type="match status" value="1"/>
</dbReference>
<feature type="domain" description="Histidine kinase" evidence="6">
    <location>
        <begin position="400"/>
        <end position="621"/>
    </location>
</feature>
<dbReference type="InterPro" id="IPR000014">
    <property type="entry name" value="PAS"/>
</dbReference>
<keyword evidence="3 5" id="KW-0597">Phosphoprotein</keyword>
<dbReference type="EMBL" id="JAUEPH010000002">
    <property type="protein sequence ID" value="MDN3203427.1"/>
    <property type="molecule type" value="Genomic_DNA"/>
</dbReference>
<dbReference type="InterPro" id="IPR013767">
    <property type="entry name" value="PAS_fold"/>
</dbReference>
<dbReference type="InterPro" id="IPR003594">
    <property type="entry name" value="HATPase_dom"/>
</dbReference>
<dbReference type="Pfam" id="PF02518">
    <property type="entry name" value="HATPase_c"/>
    <property type="match status" value="1"/>
</dbReference>
<dbReference type="InterPro" id="IPR011006">
    <property type="entry name" value="CheY-like_superfamily"/>
</dbReference>
<dbReference type="InterPro" id="IPR005467">
    <property type="entry name" value="His_kinase_dom"/>
</dbReference>